<protein>
    <submittedName>
        <fullName evidence="1">Uncharacterized protein</fullName>
    </submittedName>
</protein>
<proteinExistence type="predicted"/>
<dbReference type="EMBL" id="GBXM01058271">
    <property type="protein sequence ID" value="JAH50306.1"/>
    <property type="molecule type" value="Transcribed_RNA"/>
</dbReference>
<accession>A0A0E9T9L3</accession>
<organism evidence="1">
    <name type="scientific">Anguilla anguilla</name>
    <name type="common">European freshwater eel</name>
    <name type="synonym">Muraena anguilla</name>
    <dbReference type="NCBI Taxonomy" id="7936"/>
    <lineage>
        <taxon>Eukaryota</taxon>
        <taxon>Metazoa</taxon>
        <taxon>Chordata</taxon>
        <taxon>Craniata</taxon>
        <taxon>Vertebrata</taxon>
        <taxon>Euteleostomi</taxon>
        <taxon>Actinopterygii</taxon>
        <taxon>Neopterygii</taxon>
        <taxon>Teleostei</taxon>
        <taxon>Anguilliformes</taxon>
        <taxon>Anguillidae</taxon>
        <taxon>Anguilla</taxon>
    </lineage>
</organism>
<evidence type="ECO:0000313" key="1">
    <source>
        <dbReference type="EMBL" id="JAH50306.1"/>
    </source>
</evidence>
<reference evidence="1" key="1">
    <citation type="submission" date="2014-11" db="EMBL/GenBank/DDBJ databases">
        <authorList>
            <person name="Amaro Gonzalez C."/>
        </authorList>
    </citation>
    <scope>NUCLEOTIDE SEQUENCE</scope>
</reference>
<reference evidence="1" key="2">
    <citation type="journal article" date="2015" name="Fish Shellfish Immunol.">
        <title>Early steps in the European eel (Anguilla anguilla)-Vibrio vulnificus interaction in the gills: Role of the RtxA13 toxin.</title>
        <authorList>
            <person name="Callol A."/>
            <person name="Pajuelo D."/>
            <person name="Ebbesson L."/>
            <person name="Teles M."/>
            <person name="MacKenzie S."/>
            <person name="Amaro C."/>
        </authorList>
    </citation>
    <scope>NUCLEOTIDE SEQUENCE</scope>
</reference>
<name>A0A0E9T9L3_ANGAN</name>
<sequence length="13" mass="1365">MICTNVLTKISAA</sequence>